<evidence type="ECO:0000256" key="1">
    <source>
        <dbReference type="SAM" id="MobiDB-lite"/>
    </source>
</evidence>
<sequence length="131" mass="13427">MTADAGESAERWWPRTGTSDPDLSAFHAAGGKLIPRQGDADRLIPTGGTVGCRRRVAALIGGARKVDDLAALTARVGNRRAPAVPTAANGQTAARDVCRHSMISRCVGRGDPPAASGFGCVPAGPSRPGRT</sequence>
<organism evidence="2 3">
    <name type="scientific">Streptomyces botrytidirepellens</name>
    <dbReference type="NCBI Taxonomy" id="2486417"/>
    <lineage>
        <taxon>Bacteria</taxon>
        <taxon>Bacillati</taxon>
        <taxon>Actinomycetota</taxon>
        <taxon>Actinomycetes</taxon>
        <taxon>Kitasatosporales</taxon>
        <taxon>Streptomycetaceae</taxon>
        <taxon>Streptomyces</taxon>
    </lineage>
</organism>
<evidence type="ECO:0000313" key="2">
    <source>
        <dbReference type="EMBL" id="RNG23531.1"/>
    </source>
</evidence>
<dbReference type="AlphaFoldDB" id="A0A3M8W4F1"/>
<dbReference type="EMBL" id="RIBZ01000239">
    <property type="protein sequence ID" value="RNG23531.1"/>
    <property type="molecule type" value="Genomic_DNA"/>
</dbReference>
<protein>
    <submittedName>
        <fullName evidence="2">Tannase/feruloyl esterase family alpha/beta hydrolase</fullName>
    </submittedName>
</protein>
<reference evidence="2 3" key="1">
    <citation type="submission" date="2018-11" db="EMBL/GenBank/DDBJ databases">
        <title>The Potential of Streptomyces as Biocontrol Agents against the Tomato grey mould, Botrytis cinerea (Gray mold) Frontiers in Microbiology.</title>
        <authorList>
            <person name="Li D."/>
        </authorList>
    </citation>
    <scope>NUCLEOTIDE SEQUENCE [LARGE SCALE GENOMIC DNA]</scope>
    <source>
        <strain evidence="2 3">NEAU-LD23</strain>
    </source>
</reference>
<accession>A0A3M8W4F1</accession>
<comment type="caution">
    <text evidence="2">The sequence shown here is derived from an EMBL/GenBank/DDBJ whole genome shotgun (WGS) entry which is preliminary data.</text>
</comment>
<feature type="region of interest" description="Disordered" evidence="1">
    <location>
        <begin position="1"/>
        <end position="20"/>
    </location>
</feature>
<keyword evidence="2" id="KW-0378">Hydrolase</keyword>
<keyword evidence="3" id="KW-1185">Reference proteome</keyword>
<name>A0A3M8W4F1_9ACTN</name>
<gene>
    <name evidence="2" type="ORF">EEJ42_18310</name>
</gene>
<proteinExistence type="predicted"/>
<dbReference type="RefSeq" id="WP_123100996.1">
    <property type="nucleotide sequence ID" value="NZ_RIBZ01000239.1"/>
</dbReference>
<dbReference type="GO" id="GO:0016787">
    <property type="term" value="F:hydrolase activity"/>
    <property type="evidence" value="ECO:0007669"/>
    <property type="project" value="UniProtKB-KW"/>
</dbReference>
<feature type="region of interest" description="Disordered" evidence="1">
    <location>
        <begin position="110"/>
        <end position="131"/>
    </location>
</feature>
<dbReference type="Proteomes" id="UP000275401">
    <property type="component" value="Unassembled WGS sequence"/>
</dbReference>
<evidence type="ECO:0000313" key="3">
    <source>
        <dbReference type="Proteomes" id="UP000275401"/>
    </source>
</evidence>